<sequence length="349" mass="39980">MTFEEFTQKVLEKFDISLHVMRMHYTLKFNPRVIQDLEDEDDLDNVVSHSDDFANVYIVESPGVEAIEANIPNTQLALGGPHPTFPSSNASCDANPNTMMLSRGFASRCADTEYTLWNRIGFLMLLKEMKYCEFILTKVNHNHIAQDECSSKVRVSSKRGAVVVEDVFRTTPEYLPRQICKDFERDHGVQLTYNQAWHLKEKTKERVYRSPRASYEYLPWLCHRLREINPGTIAEYTSHEGHFKQLFIAHAFSIQGFTMGCRPVLAIDSCHLSGPYKGALLSTIAYDADDGMFPLALVCWQNIRGKKGKEDDLLLLDNIAYARLDIDYNEAFEKLVRFNGDLARWGCGE</sequence>
<proteinExistence type="predicted"/>
<comment type="caution">
    <text evidence="1">The sequence shown here is derived from an EMBL/GenBank/DDBJ whole genome shotgun (WGS) entry which is preliminary data.</text>
</comment>
<dbReference type="EMBL" id="QGNW01001128">
    <property type="protein sequence ID" value="RVW54406.1"/>
    <property type="molecule type" value="Genomic_DNA"/>
</dbReference>
<dbReference type="Proteomes" id="UP000288805">
    <property type="component" value="Unassembled WGS sequence"/>
</dbReference>
<accession>A0A438F3B8</accession>
<dbReference type="PANTHER" id="PTHR31973:SF187">
    <property type="entry name" value="MUTATOR TRANSPOSASE MUDRA PROTEIN"/>
    <property type="match status" value="1"/>
</dbReference>
<dbReference type="AlphaFoldDB" id="A0A438F3B8"/>
<evidence type="ECO:0000313" key="2">
    <source>
        <dbReference type="Proteomes" id="UP000288805"/>
    </source>
</evidence>
<reference evidence="1 2" key="1">
    <citation type="journal article" date="2018" name="PLoS Genet.">
        <title>Population sequencing reveals clonal diversity and ancestral inbreeding in the grapevine cultivar Chardonnay.</title>
        <authorList>
            <person name="Roach M.J."/>
            <person name="Johnson D.L."/>
            <person name="Bohlmann J."/>
            <person name="van Vuuren H.J."/>
            <person name="Jones S.J."/>
            <person name="Pretorius I.S."/>
            <person name="Schmidt S.A."/>
            <person name="Borneman A.R."/>
        </authorList>
    </citation>
    <scope>NUCLEOTIDE SEQUENCE [LARGE SCALE GENOMIC DNA]</scope>
    <source>
        <strain evidence="2">cv. Chardonnay</strain>
        <tissue evidence="1">Leaf</tissue>
    </source>
</reference>
<dbReference type="PANTHER" id="PTHR31973">
    <property type="entry name" value="POLYPROTEIN, PUTATIVE-RELATED"/>
    <property type="match status" value="1"/>
</dbReference>
<name>A0A438F3B8_VITVI</name>
<evidence type="ECO:0000313" key="1">
    <source>
        <dbReference type="EMBL" id="RVW54406.1"/>
    </source>
</evidence>
<gene>
    <name evidence="1" type="ORF">CK203_068411</name>
</gene>
<protein>
    <recommendedName>
        <fullName evidence="3">MULE transposase domain-containing protein</fullName>
    </recommendedName>
</protein>
<organism evidence="1 2">
    <name type="scientific">Vitis vinifera</name>
    <name type="common">Grape</name>
    <dbReference type="NCBI Taxonomy" id="29760"/>
    <lineage>
        <taxon>Eukaryota</taxon>
        <taxon>Viridiplantae</taxon>
        <taxon>Streptophyta</taxon>
        <taxon>Embryophyta</taxon>
        <taxon>Tracheophyta</taxon>
        <taxon>Spermatophyta</taxon>
        <taxon>Magnoliopsida</taxon>
        <taxon>eudicotyledons</taxon>
        <taxon>Gunneridae</taxon>
        <taxon>Pentapetalae</taxon>
        <taxon>rosids</taxon>
        <taxon>Vitales</taxon>
        <taxon>Vitaceae</taxon>
        <taxon>Viteae</taxon>
        <taxon>Vitis</taxon>
    </lineage>
</organism>
<evidence type="ECO:0008006" key="3">
    <source>
        <dbReference type="Google" id="ProtNLM"/>
    </source>
</evidence>